<dbReference type="InterPro" id="IPR052102">
    <property type="entry name" value="Enkurin_domain-protein"/>
</dbReference>
<comment type="subcellular location">
    <subcellularLocation>
        <location evidence="1">Cell projection</location>
        <location evidence="1">Cilium</location>
    </subcellularLocation>
    <subcellularLocation>
        <location evidence="2">Cytoplasm</location>
        <location evidence="2">Cytoskeleton</location>
    </subcellularLocation>
</comment>
<dbReference type="GO" id="GO:0005929">
    <property type="term" value="C:cilium"/>
    <property type="evidence" value="ECO:0007669"/>
    <property type="project" value="UniProtKB-SubCell"/>
</dbReference>
<proteinExistence type="predicted"/>
<accession>A0A8D9BG76</accession>
<evidence type="ECO:0000256" key="5">
    <source>
        <dbReference type="ARBA" id="ARBA00023273"/>
    </source>
</evidence>
<keyword evidence="3" id="KW-0963">Cytoplasm</keyword>
<protein>
    <submittedName>
        <fullName evidence="7">Enkurin</fullName>
    </submittedName>
</protein>
<feature type="domain" description="Enkurin" evidence="6">
    <location>
        <begin position="16"/>
        <end position="109"/>
    </location>
</feature>
<keyword evidence="4" id="KW-0206">Cytoskeleton</keyword>
<dbReference type="InterPro" id="IPR027012">
    <property type="entry name" value="Enkurin_dom"/>
</dbReference>
<dbReference type="GO" id="GO:0005856">
    <property type="term" value="C:cytoskeleton"/>
    <property type="evidence" value="ECO:0007669"/>
    <property type="project" value="UniProtKB-SubCell"/>
</dbReference>
<dbReference type="PANTHER" id="PTHR21490">
    <property type="entry name" value="ENKURIN-RELATED"/>
    <property type="match status" value="1"/>
</dbReference>
<dbReference type="AlphaFoldDB" id="A0A8D9BG76"/>
<evidence type="ECO:0000259" key="6">
    <source>
        <dbReference type="PROSITE" id="PS51665"/>
    </source>
</evidence>
<evidence type="ECO:0000256" key="1">
    <source>
        <dbReference type="ARBA" id="ARBA00004138"/>
    </source>
</evidence>
<organism evidence="7">
    <name type="scientific">Cacopsylla melanoneura</name>
    <dbReference type="NCBI Taxonomy" id="428564"/>
    <lineage>
        <taxon>Eukaryota</taxon>
        <taxon>Metazoa</taxon>
        <taxon>Ecdysozoa</taxon>
        <taxon>Arthropoda</taxon>
        <taxon>Hexapoda</taxon>
        <taxon>Insecta</taxon>
        <taxon>Pterygota</taxon>
        <taxon>Neoptera</taxon>
        <taxon>Paraneoptera</taxon>
        <taxon>Hemiptera</taxon>
        <taxon>Sternorrhyncha</taxon>
        <taxon>Psylloidea</taxon>
        <taxon>Psyllidae</taxon>
        <taxon>Psyllinae</taxon>
        <taxon>Cacopsylla</taxon>
    </lineage>
</organism>
<sequence length="112" mass="13488">MTPVYVFGENFGKTPKYIIRRKYQLEQYQQKAEKPDEQPLPFLPISAQERLEILQGLKNYWSEVEREFRSLPLKIDTEPLKKRKSALEAKFKSLEKDIELLERHENIYVMKE</sequence>
<name>A0A8D9BG76_9HEMI</name>
<dbReference type="EMBL" id="HBUF01631523">
    <property type="protein sequence ID" value="CAG6783256.1"/>
    <property type="molecule type" value="Transcribed_RNA"/>
</dbReference>
<evidence type="ECO:0000256" key="4">
    <source>
        <dbReference type="ARBA" id="ARBA00023212"/>
    </source>
</evidence>
<dbReference type="PROSITE" id="PS51665">
    <property type="entry name" value="ENKURIN"/>
    <property type="match status" value="1"/>
</dbReference>
<evidence type="ECO:0000256" key="3">
    <source>
        <dbReference type="ARBA" id="ARBA00022490"/>
    </source>
</evidence>
<evidence type="ECO:0000313" key="7">
    <source>
        <dbReference type="EMBL" id="CAG6783256.1"/>
    </source>
</evidence>
<evidence type="ECO:0000256" key="2">
    <source>
        <dbReference type="ARBA" id="ARBA00004245"/>
    </source>
</evidence>
<keyword evidence="5" id="KW-0966">Cell projection</keyword>
<reference evidence="7" key="1">
    <citation type="submission" date="2021-05" db="EMBL/GenBank/DDBJ databases">
        <authorList>
            <person name="Alioto T."/>
            <person name="Alioto T."/>
            <person name="Gomez Garrido J."/>
        </authorList>
    </citation>
    <scope>NUCLEOTIDE SEQUENCE</scope>
</reference>
<dbReference type="Pfam" id="PF13864">
    <property type="entry name" value="Enkurin"/>
    <property type="match status" value="1"/>
</dbReference>